<dbReference type="GO" id="GO:0046872">
    <property type="term" value="F:metal ion binding"/>
    <property type="evidence" value="ECO:0007669"/>
    <property type="project" value="UniProtKB-UniRule"/>
</dbReference>
<dbReference type="PANTHER" id="PTHR11771">
    <property type="entry name" value="LIPOXYGENASE"/>
    <property type="match status" value="1"/>
</dbReference>
<dbReference type="PROSITE" id="PS00081">
    <property type="entry name" value="LIPOXYGENASE_2"/>
    <property type="match status" value="1"/>
</dbReference>
<dbReference type="InterPro" id="IPR001024">
    <property type="entry name" value="PLAT/LH2_dom"/>
</dbReference>
<accession>A0A834XHW2</accession>
<dbReference type="SUPFAM" id="SSF49723">
    <property type="entry name" value="Lipase/lipooxygenase domain (PLAT/LH2 domain)"/>
    <property type="match status" value="1"/>
</dbReference>
<dbReference type="Pfam" id="PF00305">
    <property type="entry name" value="Lipoxygenase"/>
    <property type="match status" value="2"/>
</dbReference>
<protein>
    <recommendedName>
        <fullName evidence="16">Lipoxygenase</fullName>
        <ecNumber evidence="16">1.13.11.-</ecNumber>
    </recommendedName>
</protein>
<evidence type="ECO:0000256" key="1">
    <source>
        <dbReference type="ARBA" id="ARBA00001962"/>
    </source>
</evidence>
<keyword evidence="6 15" id="KW-0479">Metal-binding</keyword>
<dbReference type="GO" id="GO:0016702">
    <property type="term" value="F:oxidoreductase activity, acting on single donors with incorporation of molecular oxygen, incorporation of two atoms of oxygen"/>
    <property type="evidence" value="ECO:0007669"/>
    <property type="project" value="InterPro"/>
</dbReference>
<keyword evidence="8" id="KW-0276">Fatty acid metabolism</keyword>
<evidence type="ECO:0000313" key="19">
    <source>
        <dbReference type="EMBL" id="KAF7843538.1"/>
    </source>
</evidence>
<dbReference type="PROSITE" id="PS50095">
    <property type="entry name" value="PLAT"/>
    <property type="match status" value="1"/>
</dbReference>
<evidence type="ECO:0000256" key="14">
    <source>
        <dbReference type="PROSITE-ProRule" id="PRU00152"/>
    </source>
</evidence>
<evidence type="ECO:0000259" key="18">
    <source>
        <dbReference type="PROSITE" id="PS51393"/>
    </source>
</evidence>
<dbReference type="Gene3D" id="3.10.450.60">
    <property type="match status" value="1"/>
</dbReference>
<keyword evidence="7 16" id="KW-0925">Oxylipin biosynthesis</keyword>
<dbReference type="InterPro" id="IPR020833">
    <property type="entry name" value="LipOase_Fe_BS"/>
</dbReference>
<dbReference type="InterPro" id="IPR036226">
    <property type="entry name" value="LipOase_C_sf"/>
</dbReference>
<dbReference type="Gene3D" id="4.10.372.10">
    <property type="entry name" value="Lipoxygenase-1, Domain 3"/>
    <property type="match status" value="1"/>
</dbReference>
<name>A0A834XHW2_9FABA</name>
<keyword evidence="4" id="KW-0963">Cytoplasm</keyword>
<dbReference type="GO" id="GO:0031408">
    <property type="term" value="P:oxylipin biosynthetic process"/>
    <property type="evidence" value="ECO:0007669"/>
    <property type="project" value="UniProtKB-UniRule"/>
</dbReference>
<dbReference type="InterPro" id="IPR027433">
    <property type="entry name" value="Lipoxygenase_dom_3"/>
</dbReference>
<dbReference type="InterPro" id="IPR001246">
    <property type="entry name" value="LipOase_plant"/>
</dbReference>
<dbReference type="PROSITE" id="PS51393">
    <property type="entry name" value="LIPOXYGENASE_3"/>
    <property type="match status" value="1"/>
</dbReference>
<dbReference type="EMBL" id="JAAIUW010000001">
    <property type="protein sequence ID" value="KAF7843538.1"/>
    <property type="molecule type" value="Genomic_DNA"/>
</dbReference>
<comment type="function">
    <text evidence="16">Plant lipoxygenase may be involved in a number of diverse aspects of plant physiology including growth and development, pest resistance, and senescence or responses to wounding.</text>
</comment>
<feature type="domain" description="Lipoxygenase" evidence="18">
    <location>
        <begin position="164"/>
        <end position="740"/>
    </location>
</feature>
<dbReference type="GO" id="GO:0005737">
    <property type="term" value="C:cytoplasm"/>
    <property type="evidence" value="ECO:0007669"/>
    <property type="project" value="UniProtKB-SubCell"/>
</dbReference>
<evidence type="ECO:0000256" key="16">
    <source>
        <dbReference type="RuleBase" id="RU003975"/>
    </source>
</evidence>
<dbReference type="PROSITE" id="PS00711">
    <property type="entry name" value="LIPOXYGENASE_1"/>
    <property type="match status" value="1"/>
</dbReference>
<comment type="caution">
    <text evidence="14">Lacks conserved residue(s) required for the propagation of feature annotation.</text>
</comment>
<dbReference type="GO" id="GO:0034440">
    <property type="term" value="P:lipid oxidation"/>
    <property type="evidence" value="ECO:0007669"/>
    <property type="project" value="InterPro"/>
</dbReference>
<dbReference type="SMART" id="SM00308">
    <property type="entry name" value="LH2"/>
    <property type="match status" value="1"/>
</dbReference>
<dbReference type="UniPathway" id="UPA00382"/>
<dbReference type="PRINTS" id="PR00468">
    <property type="entry name" value="PLTLPOXGNASE"/>
</dbReference>
<evidence type="ECO:0000256" key="7">
    <source>
        <dbReference type="ARBA" id="ARBA00022767"/>
    </source>
</evidence>
<keyword evidence="9 15" id="KW-0223">Dioxygenase</keyword>
<dbReference type="Pfam" id="PF01477">
    <property type="entry name" value="PLAT"/>
    <property type="match status" value="1"/>
</dbReference>
<dbReference type="Gene3D" id="1.20.245.10">
    <property type="entry name" value="Lipoxygenase-1, Domain 5"/>
    <property type="match status" value="1"/>
</dbReference>
<dbReference type="PRINTS" id="PR00087">
    <property type="entry name" value="LIPOXYGENASE"/>
</dbReference>
<evidence type="ECO:0000256" key="4">
    <source>
        <dbReference type="ARBA" id="ARBA00022490"/>
    </source>
</evidence>
<evidence type="ECO:0000256" key="13">
    <source>
        <dbReference type="ARBA" id="ARBA00023160"/>
    </source>
</evidence>
<evidence type="ECO:0000256" key="9">
    <source>
        <dbReference type="ARBA" id="ARBA00022964"/>
    </source>
</evidence>
<dbReference type="Proteomes" id="UP000634136">
    <property type="component" value="Unassembled WGS sequence"/>
</dbReference>
<dbReference type="AlphaFoldDB" id="A0A834XHW2"/>
<feature type="domain" description="PLAT" evidence="17">
    <location>
        <begin position="31"/>
        <end position="150"/>
    </location>
</feature>
<comment type="caution">
    <text evidence="19">The sequence shown here is derived from an EMBL/GenBank/DDBJ whole genome shotgun (WGS) entry which is preliminary data.</text>
</comment>
<gene>
    <name evidence="19" type="ORF">G2W53_000443</name>
</gene>
<dbReference type="OrthoDB" id="407298at2759"/>
<dbReference type="GO" id="GO:0006633">
    <property type="term" value="P:fatty acid biosynthetic process"/>
    <property type="evidence" value="ECO:0007669"/>
    <property type="project" value="UniProtKB-KW"/>
</dbReference>
<keyword evidence="12" id="KW-0443">Lipid metabolism</keyword>
<keyword evidence="13 16" id="KW-0275">Fatty acid biosynthesis</keyword>
<comment type="similarity">
    <text evidence="3 15">Belongs to the lipoxygenase family.</text>
</comment>
<evidence type="ECO:0000256" key="8">
    <source>
        <dbReference type="ARBA" id="ARBA00022832"/>
    </source>
</evidence>
<dbReference type="Gene3D" id="2.60.60.20">
    <property type="entry name" value="PLAT/LH2 domain"/>
    <property type="match status" value="1"/>
</dbReference>
<dbReference type="InterPro" id="IPR036392">
    <property type="entry name" value="PLAT/LH2_dom_sf"/>
</dbReference>
<dbReference type="InterPro" id="IPR000907">
    <property type="entry name" value="LipOase"/>
</dbReference>
<evidence type="ECO:0000256" key="3">
    <source>
        <dbReference type="ARBA" id="ARBA00009419"/>
    </source>
</evidence>
<keyword evidence="5 16" id="KW-0444">Lipid biosynthesis</keyword>
<sequence>MAGVYKIKGTLVMMNPNLKGLLPSASLDLFQFFTIKLINASSNPIPAENGFRKVEYDEECGNNSLDGSNMALKEEKRLGEPMCKYVVHFDWSNEMGIPEAFVIRNLHPNDEFFLESLTIEGIPNLSSIHFVCKSWVYPDSKYETSRVFFINKSRLPDDQGFDQYVPRDERFDDIKLLEFVSNFPKSLISNLKSFVKAELVSKQEEEFESFEQVYDILYEDGFTFPVPQPVLDAFAAKFPIQIIWKDGRVMKNLHEKCLRVSTLLQSPSSNLNPEQYGDQTSKITKEQLQRNLDGITVDEALRSKKLFILDHHDSFMQYLRKINTETSRRAYASRTILFLQNNGTLKPLAIELSLPHPQGDQFGAISKVFLPSTQGVDASLWFLAKAFVLVNDAGHHQLVSHWLNTHAVIEPFVIATHRHLSVLHPIHKLLHPHFRDTMFINAIGRQNLANAEGIIETTMLPQQFCMEMSSKIYKDWNFIDQALPNDLLKRGMAIRDPNAPHGLNLVIKDYPYAVDGLDIWAAINTWVQDYVSCYYKTDDDIKQDTELRSWWKEVVEVGHGDLKDKPWWPKMQTREELIESCTIIIWTSSALHAAVNFGQYPYAGYILNRPTLSRRLMPEEGSEEYEELVRDPNLTFLKTITPKYETFLDLSIIETLSSHPSSEIYLGTRDNPYWTSDLRALEAFKRFGRKLGDIEQMLIRRNKDATLLNRVGPVKIPYTLLYPTSQPGLTGRGIPNSVSI</sequence>
<evidence type="ECO:0000256" key="10">
    <source>
        <dbReference type="ARBA" id="ARBA00023002"/>
    </source>
</evidence>
<evidence type="ECO:0000256" key="6">
    <source>
        <dbReference type="ARBA" id="ARBA00022723"/>
    </source>
</evidence>
<reference evidence="19" key="1">
    <citation type="submission" date="2020-09" db="EMBL/GenBank/DDBJ databases">
        <title>Genome-Enabled Discovery of Anthraquinone Biosynthesis in Senna tora.</title>
        <authorList>
            <person name="Kang S.-H."/>
            <person name="Pandey R.P."/>
            <person name="Lee C.-M."/>
            <person name="Sim J.-S."/>
            <person name="Jeong J.-T."/>
            <person name="Choi B.-S."/>
            <person name="Jung M."/>
            <person name="Ginzburg D."/>
            <person name="Zhao K."/>
            <person name="Won S.Y."/>
            <person name="Oh T.-J."/>
            <person name="Yu Y."/>
            <person name="Kim N.-H."/>
            <person name="Lee O.R."/>
            <person name="Lee T.-H."/>
            <person name="Bashyal P."/>
            <person name="Kim T.-S."/>
            <person name="Lee W.-H."/>
            <person name="Kawkins C."/>
            <person name="Kim C.-K."/>
            <person name="Kim J.S."/>
            <person name="Ahn B.O."/>
            <person name="Rhee S.Y."/>
            <person name="Sohng J.K."/>
        </authorList>
    </citation>
    <scope>NUCLEOTIDE SEQUENCE</scope>
    <source>
        <tissue evidence="19">Leaf</tissue>
    </source>
</reference>
<keyword evidence="11 15" id="KW-0408">Iron</keyword>
<evidence type="ECO:0000256" key="11">
    <source>
        <dbReference type="ARBA" id="ARBA00023004"/>
    </source>
</evidence>
<comment type="pathway">
    <text evidence="16">Lipid metabolism; oxylipin biosynthesis.</text>
</comment>
<evidence type="ECO:0000256" key="2">
    <source>
        <dbReference type="ARBA" id="ARBA00004496"/>
    </source>
</evidence>
<organism evidence="19 20">
    <name type="scientific">Senna tora</name>
    <dbReference type="NCBI Taxonomy" id="362788"/>
    <lineage>
        <taxon>Eukaryota</taxon>
        <taxon>Viridiplantae</taxon>
        <taxon>Streptophyta</taxon>
        <taxon>Embryophyta</taxon>
        <taxon>Tracheophyta</taxon>
        <taxon>Spermatophyta</taxon>
        <taxon>Magnoliopsida</taxon>
        <taxon>eudicotyledons</taxon>
        <taxon>Gunneridae</taxon>
        <taxon>Pentapetalae</taxon>
        <taxon>rosids</taxon>
        <taxon>fabids</taxon>
        <taxon>Fabales</taxon>
        <taxon>Fabaceae</taxon>
        <taxon>Caesalpinioideae</taxon>
        <taxon>Cassia clade</taxon>
        <taxon>Senna</taxon>
    </lineage>
</organism>
<evidence type="ECO:0000259" key="17">
    <source>
        <dbReference type="PROSITE" id="PS50095"/>
    </source>
</evidence>
<comment type="cofactor">
    <cofactor evidence="1 15">
        <name>Fe cation</name>
        <dbReference type="ChEBI" id="CHEBI:24875"/>
    </cofactor>
</comment>
<dbReference type="EC" id="1.13.11.-" evidence="16"/>
<dbReference type="InterPro" id="IPR013819">
    <property type="entry name" value="LipOase_C"/>
</dbReference>
<evidence type="ECO:0000256" key="12">
    <source>
        <dbReference type="ARBA" id="ARBA00023098"/>
    </source>
</evidence>
<dbReference type="FunFam" id="1.20.245.10:FF:000002">
    <property type="entry name" value="Lipoxygenase"/>
    <property type="match status" value="1"/>
</dbReference>
<evidence type="ECO:0000256" key="15">
    <source>
        <dbReference type="RuleBase" id="RU003974"/>
    </source>
</evidence>
<comment type="subcellular location">
    <subcellularLocation>
        <location evidence="2">Cytoplasm</location>
    </subcellularLocation>
</comment>
<proteinExistence type="inferred from homology"/>
<keyword evidence="10 15" id="KW-0560">Oxidoreductase</keyword>
<evidence type="ECO:0000256" key="5">
    <source>
        <dbReference type="ARBA" id="ARBA00022516"/>
    </source>
</evidence>
<keyword evidence="20" id="KW-1185">Reference proteome</keyword>
<dbReference type="SUPFAM" id="SSF48484">
    <property type="entry name" value="Lipoxigenase"/>
    <property type="match status" value="1"/>
</dbReference>
<dbReference type="InterPro" id="IPR020834">
    <property type="entry name" value="LipOase_CS"/>
</dbReference>
<evidence type="ECO:0000313" key="20">
    <source>
        <dbReference type="Proteomes" id="UP000634136"/>
    </source>
</evidence>